<evidence type="ECO:0000256" key="2">
    <source>
        <dbReference type="SAM" id="MobiDB-lite"/>
    </source>
</evidence>
<feature type="transmembrane region" description="Helical" evidence="3">
    <location>
        <begin position="20"/>
        <end position="44"/>
    </location>
</feature>
<evidence type="ECO:0000313" key="6">
    <source>
        <dbReference type="Proteomes" id="UP001283341"/>
    </source>
</evidence>
<keyword evidence="6" id="KW-1185">Reference proteome</keyword>
<dbReference type="GO" id="GO:0008270">
    <property type="term" value="F:zinc ion binding"/>
    <property type="evidence" value="ECO:0007669"/>
    <property type="project" value="UniProtKB-KW"/>
</dbReference>
<dbReference type="Gene3D" id="3.30.40.10">
    <property type="entry name" value="Zinc/RING finger domain, C3HC4 (zinc finger)"/>
    <property type="match status" value="1"/>
</dbReference>
<dbReference type="PROSITE" id="PS50089">
    <property type="entry name" value="ZF_RING_2"/>
    <property type="match status" value="1"/>
</dbReference>
<keyword evidence="3" id="KW-0472">Membrane</keyword>
<dbReference type="Pfam" id="PF13639">
    <property type="entry name" value="zf-RING_2"/>
    <property type="match status" value="1"/>
</dbReference>
<sequence>MAITTGNQPDDRASMAQQPMVHHGIPVISITLCLVTVVVLILFCMSRKRWRQRMGVPVVSEGDVENVNSPATAATARTRTRRTGTRPPRKNLKKPVLEEEMLKEQIPVVKYSARWDHSPDIGTLEKLKGLRDDEEELEGHGEEVATGNVGLPGRQKEDAAALQAREKHKGNNGEGTEDSCAILRKDGGCKVESNELISSVVGNAQTEGGILVSDTGTRQETDIEDKPRPLSQASSCAAGSEKEIITHSDTCCTVCTDDFDDDDDVRVLPCHHTFHQKCIDPWLLGVTGTCPVCRTDLNPIIKPPAAASLSLPAVSGQAAEEEASLPQELPAPQHFRGEDAILEPPRPARIHV</sequence>
<keyword evidence="1" id="KW-0862">Zinc</keyword>
<protein>
    <recommendedName>
        <fullName evidence="4">RING-type domain-containing protein</fullName>
    </recommendedName>
</protein>
<keyword evidence="3" id="KW-0812">Transmembrane</keyword>
<feature type="region of interest" description="Disordered" evidence="2">
    <location>
        <begin position="317"/>
        <end position="340"/>
    </location>
</feature>
<evidence type="ECO:0000259" key="4">
    <source>
        <dbReference type="PROSITE" id="PS50089"/>
    </source>
</evidence>
<dbReference type="EMBL" id="JAUEDM010000005">
    <property type="protein sequence ID" value="KAK3316899.1"/>
    <property type="molecule type" value="Genomic_DNA"/>
</dbReference>
<keyword evidence="3" id="KW-1133">Transmembrane helix</keyword>
<gene>
    <name evidence="5" type="ORF">B0H66DRAFT_307282</name>
</gene>
<feature type="domain" description="RING-type" evidence="4">
    <location>
        <begin position="252"/>
        <end position="294"/>
    </location>
</feature>
<feature type="compositionally biased region" description="Basic and acidic residues" evidence="2">
    <location>
        <begin position="217"/>
        <end position="228"/>
    </location>
</feature>
<feature type="compositionally biased region" description="Basic residues" evidence="2">
    <location>
        <begin position="78"/>
        <end position="91"/>
    </location>
</feature>
<feature type="region of interest" description="Disordered" evidence="2">
    <location>
        <begin position="135"/>
        <end position="156"/>
    </location>
</feature>
<dbReference type="InterPro" id="IPR001841">
    <property type="entry name" value="Znf_RING"/>
</dbReference>
<dbReference type="SUPFAM" id="SSF57850">
    <property type="entry name" value="RING/U-box"/>
    <property type="match status" value="1"/>
</dbReference>
<accession>A0AAE0I1J5</accession>
<dbReference type="Proteomes" id="UP001283341">
    <property type="component" value="Unassembled WGS sequence"/>
</dbReference>
<dbReference type="SMART" id="SM00184">
    <property type="entry name" value="RING"/>
    <property type="match status" value="1"/>
</dbReference>
<evidence type="ECO:0000313" key="5">
    <source>
        <dbReference type="EMBL" id="KAK3316899.1"/>
    </source>
</evidence>
<name>A0AAE0I1J5_9PEZI</name>
<keyword evidence="1" id="KW-0863">Zinc-finger</keyword>
<dbReference type="InterPro" id="IPR013083">
    <property type="entry name" value="Znf_RING/FYVE/PHD"/>
</dbReference>
<comment type="caution">
    <text evidence="5">The sequence shown here is derived from an EMBL/GenBank/DDBJ whole genome shotgun (WGS) entry which is preliminary data.</text>
</comment>
<feature type="region of interest" description="Disordered" evidence="2">
    <location>
        <begin position="69"/>
        <end position="91"/>
    </location>
</feature>
<evidence type="ECO:0000256" key="1">
    <source>
        <dbReference type="PROSITE-ProRule" id="PRU00175"/>
    </source>
</evidence>
<evidence type="ECO:0000256" key="3">
    <source>
        <dbReference type="SAM" id="Phobius"/>
    </source>
</evidence>
<keyword evidence="1" id="KW-0479">Metal-binding</keyword>
<dbReference type="AlphaFoldDB" id="A0AAE0I1J5"/>
<feature type="region of interest" description="Disordered" evidence="2">
    <location>
        <begin position="211"/>
        <end position="236"/>
    </location>
</feature>
<organism evidence="5 6">
    <name type="scientific">Apodospora peruviana</name>
    <dbReference type="NCBI Taxonomy" id="516989"/>
    <lineage>
        <taxon>Eukaryota</taxon>
        <taxon>Fungi</taxon>
        <taxon>Dikarya</taxon>
        <taxon>Ascomycota</taxon>
        <taxon>Pezizomycotina</taxon>
        <taxon>Sordariomycetes</taxon>
        <taxon>Sordariomycetidae</taxon>
        <taxon>Sordariales</taxon>
        <taxon>Lasiosphaeriaceae</taxon>
        <taxon>Apodospora</taxon>
    </lineage>
</organism>
<reference evidence="5" key="2">
    <citation type="submission" date="2023-06" db="EMBL/GenBank/DDBJ databases">
        <authorList>
            <consortium name="Lawrence Berkeley National Laboratory"/>
            <person name="Haridas S."/>
            <person name="Hensen N."/>
            <person name="Bonometti L."/>
            <person name="Westerberg I."/>
            <person name="Brannstrom I.O."/>
            <person name="Guillou S."/>
            <person name="Cros-Aarteil S."/>
            <person name="Calhoun S."/>
            <person name="Kuo A."/>
            <person name="Mondo S."/>
            <person name="Pangilinan J."/>
            <person name="Riley R."/>
            <person name="Labutti K."/>
            <person name="Andreopoulos B."/>
            <person name="Lipzen A."/>
            <person name="Chen C."/>
            <person name="Yanf M."/>
            <person name="Daum C."/>
            <person name="Ng V."/>
            <person name="Clum A."/>
            <person name="Steindorff A."/>
            <person name="Ohm R."/>
            <person name="Martin F."/>
            <person name="Silar P."/>
            <person name="Natvig D."/>
            <person name="Lalanne C."/>
            <person name="Gautier V."/>
            <person name="Ament-Velasquez S.L."/>
            <person name="Kruys A."/>
            <person name="Hutchinson M.I."/>
            <person name="Powell A.J."/>
            <person name="Barry K."/>
            <person name="Miller A.N."/>
            <person name="Grigoriev I.V."/>
            <person name="Debuchy R."/>
            <person name="Gladieux P."/>
            <person name="Thoren M.H."/>
            <person name="Johannesson H."/>
        </authorList>
    </citation>
    <scope>NUCLEOTIDE SEQUENCE</scope>
    <source>
        <strain evidence="5">CBS 118394</strain>
    </source>
</reference>
<dbReference type="PANTHER" id="PTHR45676">
    <property type="entry name" value="RING-H2 FINGER PROTEIN ATL51-RELATED"/>
    <property type="match status" value="1"/>
</dbReference>
<proteinExistence type="predicted"/>
<reference evidence="5" key="1">
    <citation type="journal article" date="2023" name="Mol. Phylogenet. Evol.">
        <title>Genome-scale phylogeny and comparative genomics of the fungal order Sordariales.</title>
        <authorList>
            <person name="Hensen N."/>
            <person name="Bonometti L."/>
            <person name="Westerberg I."/>
            <person name="Brannstrom I.O."/>
            <person name="Guillou S."/>
            <person name="Cros-Aarteil S."/>
            <person name="Calhoun S."/>
            <person name="Haridas S."/>
            <person name="Kuo A."/>
            <person name="Mondo S."/>
            <person name="Pangilinan J."/>
            <person name="Riley R."/>
            <person name="LaButti K."/>
            <person name="Andreopoulos B."/>
            <person name="Lipzen A."/>
            <person name="Chen C."/>
            <person name="Yan M."/>
            <person name="Daum C."/>
            <person name="Ng V."/>
            <person name="Clum A."/>
            <person name="Steindorff A."/>
            <person name="Ohm R.A."/>
            <person name="Martin F."/>
            <person name="Silar P."/>
            <person name="Natvig D.O."/>
            <person name="Lalanne C."/>
            <person name="Gautier V."/>
            <person name="Ament-Velasquez S.L."/>
            <person name="Kruys A."/>
            <person name="Hutchinson M.I."/>
            <person name="Powell A.J."/>
            <person name="Barry K."/>
            <person name="Miller A.N."/>
            <person name="Grigoriev I.V."/>
            <person name="Debuchy R."/>
            <person name="Gladieux P."/>
            <person name="Hiltunen Thoren M."/>
            <person name="Johannesson H."/>
        </authorList>
    </citation>
    <scope>NUCLEOTIDE SEQUENCE</scope>
    <source>
        <strain evidence="5">CBS 118394</strain>
    </source>
</reference>